<sequence>MGKTREKKEKRKFEKILKDMDIFKRHQKLISTFVDMTQKEANDVDGISKYRASDIVKNHMKFIYDTNVDENRMTWEEKLAKRYYDRIYKEFCIVDLSKYKENKIALRWRVEIEVKKGKGQFICGGKDCEIMENLSTWEVNFKYKDEDEIKNALVKVRLCEECSKKLNFHSVKKKINKIYKEVKKKIKKEISNKKVDESRNCEESDKHIKEDTNKCTTTTVQEISTGNQCVDKSASSSSLTKDLEYKGGNTNYVEELDTFLDNYLLN</sequence>
<dbReference type="STRING" id="75913.A0A0K0F9S0"/>
<protein>
    <submittedName>
        <fullName evidence="2">Protein FRA10AC1 (inferred by orthology to a human protein)</fullName>
    </submittedName>
</protein>
<dbReference type="WBParaSite" id="SVE_0557200.1">
    <property type="protein sequence ID" value="SVE_0557200.1"/>
    <property type="gene ID" value="SVE_0557200"/>
</dbReference>
<reference evidence="2" key="2">
    <citation type="submission" date="2015-08" db="UniProtKB">
        <authorList>
            <consortium name="WormBaseParasite"/>
        </authorList>
    </citation>
    <scope>IDENTIFICATION</scope>
</reference>
<dbReference type="PANTHER" id="PTHR11567:SF25">
    <property type="entry name" value="PROTEIN FRA10AC1"/>
    <property type="match status" value="1"/>
</dbReference>
<dbReference type="PANTHER" id="PTHR11567">
    <property type="entry name" value="ACID PHOSPHATASE-RELATED"/>
    <property type="match status" value="1"/>
</dbReference>
<keyword evidence="1" id="KW-1185">Reference proteome</keyword>
<proteinExistence type="predicted"/>
<evidence type="ECO:0000313" key="2">
    <source>
        <dbReference type="WBParaSite" id="SVE_0557200.1"/>
    </source>
</evidence>
<name>A0A0K0F9S0_STRVS</name>
<accession>A0A0K0F9S0</accession>
<dbReference type="InterPro" id="IPR050645">
    <property type="entry name" value="Histidine_acid_phosphatase"/>
</dbReference>
<dbReference type="Proteomes" id="UP000035680">
    <property type="component" value="Unassembled WGS sequence"/>
</dbReference>
<reference evidence="1" key="1">
    <citation type="submission" date="2014-07" db="EMBL/GenBank/DDBJ databases">
        <authorList>
            <person name="Martin A.A"/>
            <person name="De Silva N."/>
        </authorList>
    </citation>
    <scope>NUCLEOTIDE SEQUENCE</scope>
</reference>
<dbReference type="AlphaFoldDB" id="A0A0K0F9S0"/>
<dbReference type="GO" id="GO:0016791">
    <property type="term" value="F:phosphatase activity"/>
    <property type="evidence" value="ECO:0007669"/>
    <property type="project" value="TreeGrafter"/>
</dbReference>
<evidence type="ECO:0000313" key="1">
    <source>
        <dbReference type="Proteomes" id="UP000035680"/>
    </source>
</evidence>
<dbReference type="InterPro" id="IPR019129">
    <property type="entry name" value="Folate-sensitive_fs_Fra10Ac1"/>
</dbReference>
<organism evidence="1 2">
    <name type="scientific">Strongyloides venezuelensis</name>
    <name type="common">Threadworm</name>
    <dbReference type="NCBI Taxonomy" id="75913"/>
    <lineage>
        <taxon>Eukaryota</taxon>
        <taxon>Metazoa</taxon>
        <taxon>Ecdysozoa</taxon>
        <taxon>Nematoda</taxon>
        <taxon>Chromadorea</taxon>
        <taxon>Rhabditida</taxon>
        <taxon>Tylenchina</taxon>
        <taxon>Panagrolaimomorpha</taxon>
        <taxon>Strongyloidoidea</taxon>
        <taxon>Strongyloididae</taxon>
        <taxon>Strongyloides</taxon>
    </lineage>
</organism>
<dbReference type="Pfam" id="PF09725">
    <property type="entry name" value="Fra10Ac1"/>
    <property type="match status" value="1"/>
</dbReference>